<evidence type="ECO:0000313" key="10">
    <source>
        <dbReference type="EMBL" id="MBB6043361.1"/>
    </source>
</evidence>
<evidence type="ECO:0000256" key="5">
    <source>
        <dbReference type="ARBA" id="ARBA00023139"/>
    </source>
</evidence>
<evidence type="ECO:0000256" key="7">
    <source>
        <dbReference type="ARBA" id="ARBA00023288"/>
    </source>
</evidence>
<accession>A0ABR6PAP2</accession>
<sequence length="235" mass="22875">MLRVNGCGTGGVEGAINEINGWLGEMVTAAKAAAKAATDAADKAIGDVVKVTAAGGTAAKGGEAKSVNGIANGIKGIVEAAAKAGDEGKLKDVEAGGKEDNVNAGKLFVKKAGEGGDAAAAGKAAAAAAAVSGEQILKAIVDAAGKDEKEKAGKKAADATNPIDAAIGNTANDAAAAFNNEGMKKDDQIAAAMVLRGMAKDGQFALKSDDHKGTVKNAVESATNKTVTALTDAAG</sequence>
<evidence type="ECO:0000313" key="9">
    <source>
        <dbReference type="EMBL" id="MBB6043356.1"/>
    </source>
</evidence>
<comment type="function">
    <text evidence="1 8">The Vlp and Vsp proteins are antigenically distinct proteins, only one vlp or vsp gene is transcriptionally active at any one time. Switching between these genes is a mechanism of host immune response evasion.</text>
</comment>
<dbReference type="EMBL" id="JACHFG010000005">
    <property type="protein sequence ID" value="MBB6043356.1"/>
    <property type="molecule type" value="Genomic_DNA"/>
</dbReference>
<gene>
    <name evidence="9" type="ORF">HNP68_000978</name>
    <name evidence="10" type="ORF">HNP68_000983</name>
</gene>
<dbReference type="InterPro" id="IPR000680">
    <property type="entry name" value="Borrelia_lipo"/>
</dbReference>
<dbReference type="Proteomes" id="UP000555838">
    <property type="component" value="Unassembled WGS sequence"/>
</dbReference>
<protein>
    <recommendedName>
        <fullName evidence="8">Variable large protein</fullName>
    </recommendedName>
</protein>
<evidence type="ECO:0000313" key="11">
    <source>
        <dbReference type="Proteomes" id="UP000555838"/>
    </source>
</evidence>
<dbReference type="Pfam" id="PF00921">
    <property type="entry name" value="Lipoprotein_2"/>
    <property type="match status" value="1"/>
</dbReference>
<keyword evidence="4 8" id="KW-0472">Membrane</keyword>
<evidence type="ECO:0000256" key="2">
    <source>
        <dbReference type="ARBA" id="ARBA00004459"/>
    </source>
</evidence>
<keyword evidence="7 8" id="KW-0449">Lipoprotein</keyword>
<name>A0ABR6PAP2_9SPIR</name>
<organism evidence="9 11">
    <name type="scientific">Borreliella yangtzensis</name>
    <dbReference type="NCBI Taxonomy" id="683292"/>
    <lineage>
        <taxon>Bacteria</taxon>
        <taxon>Pseudomonadati</taxon>
        <taxon>Spirochaetota</taxon>
        <taxon>Spirochaetia</taxon>
        <taxon>Spirochaetales</taxon>
        <taxon>Borreliaceae</taxon>
        <taxon>Borreliella</taxon>
    </lineage>
</organism>
<evidence type="ECO:0000256" key="4">
    <source>
        <dbReference type="ARBA" id="ARBA00023136"/>
    </source>
</evidence>
<evidence type="ECO:0000256" key="6">
    <source>
        <dbReference type="ARBA" id="ARBA00023237"/>
    </source>
</evidence>
<evidence type="ECO:0000256" key="3">
    <source>
        <dbReference type="ARBA" id="ARBA00022729"/>
    </source>
</evidence>
<keyword evidence="5 8" id="KW-0564">Palmitate</keyword>
<keyword evidence="6 8" id="KW-0998">Cell outer membrane</keyword>
<comment type="caution">
    <text evidence="9">The sequence shown here is derived from an EMBL/GenBank/DDBJ whole genome shotgun (WGS) entry which is preliminary data.</text>
</comment>
<evidence type="ECO:0000256" key="1">
    <source>
        <dbReference type="ARBA" id="ARBA00003932"/>
    </source>
</evidence>
<evidence type="ECO:0000256" key="8">
    <source>
        <dbReference type="RuleBase" id="RU363105"/>
    </source>
</evidence>
<dbReference type="RefSeq" id="WP_183221040.1">
    <property type="nucleotide sequence ID" value="NZ_JACHFG010000005.1"/>
</dbReference>
<keyword evidence="11" id="KW-1185">Reference proteome</keyword>
<proteinExistence type="predicted"/>
<keyword evidence="3" id="KW-0732">Signal</keyword>
<dbReference type="SUPFAM" id="SSF74748">
    <property type="entry name" value="Variable surface antigen VlsE"/>
    <property type="match status" value="1"/>
</dbReference>
<comment type="subcellular location">
    <subcellularLocation>
        <location evidence="2 8">Cell outer membrane</location>
        <topology evidence="2 8">Lipid-anchor</topology>
    </subcellularLocation>
</comment>
<reference evidence="9 11" key="1">
    <citation type="submission" date="2020-08" db="EMBL/GenBank/DDBJ databases">
        <title>Genomic Encyclopedia of Type Strains, Phase IV (KMG-IV): sequencing the most valuable type-strain genomes for metagenomic binning, comparative biology and taxonomic classification.</title>
        <authorList>
            <person name="Goeker M."/>
        </authorList>
    </citation>
    <scope>NUCLEOTIDE SEQUENCE [LARGE SCALE GENOMIC DNA]</scope>
    <source>
        <strain evidence="9 11">DSM 24625</strain>
    </source>
</reference>
<dbReference type="EMBL" id="JACHFG010000005">
    <property type="protein sequence ID" value="MBB6043361.1"/>
    <property type="molecule type" value="Genomic_DNA"/>
</dbReference>